<evidence type="ECO:0000256" key="1">
    <source>
        <dbReference type="ARBA" id="ARBA00001966"/>
    </source>
</evidence>
<gene>
    <name evidence="12" type="ORF">CBF27_01310</name>
</gene>
<dbReference type="CDD" id="cd01335">
    <property type="entry name" value="Radical_SAM"/>
    <property type="match status" value="1"/>
</dbReference>
<evidence type="ECO:0000259" key="11">
    <source>
        <dbReference type="PROSITE" id="PS51918"/>
    </source>
</evidence>
<evidence type="ECO:0000256" key="4">
    <source>
        <dbReference type="ARBA" id="ARBA00022691"/>
    </source>
</evidence>
<keyword evidence="3" id="KW-0004">4Fe-4S</keyword>
<dbReference type="SUPFAM" id="SSF54862">
    <property type="entry name" value="4Fe-4S ferredoxins"/>
    <property type="match status" value="1"/>
</dbReference>
<dbReference type="InterPro" id="IPR017900">
    <property type="entry name" value="4Fe4S_Fe_S_CS"/>
</dbReference>
<comment type="similarity">
    <text evidence="2">Belongs to the organic radical-activating enzymes family.</text>
</comment>
<dbReference type="SFLD" id="SFLDG01066">
    <property type="entry name" value="organic_radical-activating_enz"/>
    <property type="match status" value="1"/>
</dbReference>
<organism evidence="12 13">
    <name type="scientific">Vagococcus acidifermentans</name>
    <dbReference type="NCBI Taxonomy" id="564710"/>
    <lineage>
        <taxon>Bacteria</taxon>
        <taxon>Bacillati</taxon>
        <taxon>Bacillota</taxon>
        <taxon>Bacilli</taxon>
        <taxon>Lactobacillales</taxon>
        <taxon>Enterococcaceae</taxon>
        <taxon>Vagococcus</taxon>
    </lineage>
</organism>
<evidence type="ECO:0000259" key="10">
    <source>
        <dbReference type="PROSITE" id="PS51379"/>
    </source>
</evidence>
<dbReference type="Gene3D" id="3.20.20.70">
    <property type="entry name" value="Aldolase class I"/>
    <property type="match status" value="1"/>
</dbReference>
<dbReference type="Pfam" id="PF00037">
    <property type="entry name" value="Fer4"/>
    <property type="match status" value="2"/>
</dbReference>
<dbReference type="PROSITE" id="PS00198">
    <property type="entry name" value="4FE4S_FER_1"/>
    <property type="match status" value="1"/>
</dbReference>
<dbReference type="InterPro" id="IPR040074">
    <property type="entry name" value="BssD/PflA/YjjW"/>
</dbReference>
<dbReference type="GO" id="GO:0051539">
    <property type="term" value="F:4 iron, 4 sulfur cluster binding"/>
    <property type="evidence" value="ECO:0007669"/>
    <property type="project" value="UniProtKB-KW"/>
</dbReference>
<evidence type="ECO:0008006" key="14">
    <source>
        <dbReference type="Google" id="ProtNLM"/>
    </source>
</evidence>
<dbReference type="OrthoDB" id="9782387at2"/>
<dbReference type="Gene3D" id="3.30.70.20">
    <property type="match status" value="1"/>
</dbReference>
<dbReference type="NCBIfam" id="TIGR02494">
    <property type="entry name" value="PFLE_PFLC"/>
    <property type="match status" value="1"/>
</dbReference>
<reference evidence="12 13" key="1">
    <citation type="submission" date="2017-05" db="EMBL/GenBank/DDBJ databases">
        <title>Vagococcus spp. assemblies.</title>
        <authorList>
            <person name="Gulvik C.A."/>
        </authorList>
    </citation>
    <scope>NUCLEOTIDE SEQUENCE [LARGE SCALE GENOMIC DNA]</scope>
    <source>
        <strain evidence="12 13">LMG 24798</strain>
    </source>
</reference>
<dbReference type="SUPFAM" id="SSF102114">
    <property type="entry name" value="Radical SAM enzymes"/>
    <property type="match status" value="1"/>
</dbReference>
<evidence type="ECO:0000256" key="7">
    <source>
        <dbReference type="ARBA" id="ARBA00023004"/>
    </source>
</evidence>
<name>A0A430B347_9ENTE</name>
<dbReference type="InterPro" id="IPR013785">
    <property type="entry name" value="Aldolase_TIM"/>
</dbReference>
<feature type="domain" description="Radical SAM core" evidence="11">
    <location>
        <begin position="16"/>
        <end position="303"/>
    </location>
</feature>
<evidence type="ECO:0000256" key="3">
    <source>
        <dbReference type="ARBA" id="ARBA00022485"/>
    </source>
</evidence>
<dbReference type="PANTHER" id="PTHR30352:SF4">
    <property type="entry name" value="PYRUVATE FORMATE-LYASE 2-ACTIVATING ENZYME"/>
    <property type="match status" value="1"/>
</dbReference>
<dbReference type="PIRSF" id="PIRSF000371">
    <property type="entry name" value="PFL_act_enz"/>
    <property type="match status" value="1"/>
</dbReference>
<keyword evidence="4" id="KW-0949">S-adenosyl-L-methionine</keyword>
<evidence type="ECO:0000256" key="8">
    <source>
        <dbReference type="ARBA" id="ARBA00023014"/>
    </source>
</evidence>
<evidence type="ECO:0000256" key="5">
    <source>
        <dbReference type="ARBA" id="ARBA00022723"/>
    </source>
</evidence>
<comment type="cofactor">
    <cofactor evidence="1">
        <name>[4Fe-4S] cluster</name>
        <dbReference type="ChEBI" id="CHEBI:49883"/>
    </cofactor>
</comment>
<dbReference type="InterPro" id="IPR012839">
    <property type="entry name" value="Organic_radical_activase"/>
</dbReference>
<keyword evidence="13" id="KW-1185">Reference proteome</keyword>
<keyword evidence="6" id="KW-0560">Oxidoreductase</keyword>
<dbReference type="SFLD" id="SFLDG01118">
    <property type="entry name" value="activating_enzymes__group_2"/>
    <property type="match status" value="1"/>
</dbReference>
<dbReference type="PROSITE" id="PS51918">
    <property type="entry name" value="RADICAL_SAM"/>
    <property type="match status" value="1"/>
</dbReference>
<accession>A0A430B347</accession>
<evidence type="ECO:0000256" key="9">
    <source>
        <dbReference type="ARBA" id="ARBA00047365"/>
    </source>
</evidence>
<dbReference type="PROSITE" id="PS01087">
    <property type="entry name" value="RADICAL_ACTIVATING"/>
    <property type="match status" value="1"/>
</dbReference>
<dbReference type="GO" id="GO:0046872">
    <property type="term" value="F:metal ion binding"/>
    <property type="evidence" value="ECO:0007669"/>
    <property type="project" value="UniProtKB-KW"/>
</dbReference>
<proteinExistence type="inferred from homology"/>
<dbReference type="InterPro" id="IPR007197">
    <property type="entry name" value="rSAM"/>
</dbReference>
<dbReference type="InterPro" id="IPR001989">
    <property type="entry name" value="Radical_activat_CS"/>
</dbReference>
<keyword evidence="5" id="KW-0479">Metal-binding</keyword>
<keyword evidence="8" id="KW-0411">Iron-sulfur</keyword>
<feature type="domain" description="4Fe-4S ferredoxin-type" evidence="10">
    <location>
        <begin position="80"/>
        <end position="104"/>
    </location>
</feature>
<dbReference type="RefSeq" id="WP_126811608.1">
    <property type="nucleotide sequence ID" value="NZ_NGKC01000001.1"/>
</dbReference>
<evidence type="ECO:0000256" key="2">
    <source>
        <dbReference type="ARBA" id="ARBA00009777"/>
    </source>
</evidence>
<comment type="caution">
    <text evidence="12">The sequence shown here is derived from an EMBL/GenBank/DDBJ whole genome shotgun (WGS) entry which is preliminary data.</text>
</comment>
<feature type="domain" description="4Fe-4S ferredoxin-type" evidence="10">
    <location>
        <begin position="47"/>
        <end position="75"/>
    </location>
</feature>
<dbReference type="PANTHER" id="PTHR30352">
    <property type="entry name" value="PYRUVATE FORMATE-LYASE-ACTIVATING ENZYME"/>
    <property type="match status" value="1"/>
</dbReference>
<evidence type="ECO:0000256" key="6">
    <source>
        <dbReference type="ARBA" id="ARBA00023002"/>
    </source>
</evidence>
<comment type="catalytic activity">
    <reaction evidence="9">
        <text>glycyl-[protein] + reduced [flavodoxin] + S-adenosyl-L-methionine = glycin-2-yl radical-[protein] + semiquinone [flavodoxin] + 5'-deoxyadenosine + L-methionine + H(+)</text>
        <dbReference type="Rhea" id="RHEA:61976"/>
        <dbReference type="Rhea" id="RHEA-COMP:10622"/>
        <dbReference type="Rhea" id="RHEA-COMP:14480"/>
        <dbReference type="Rhea" id="RHEA-COMP:15993"/>
        <dbReference type="Rhea" id="RHEA-COMP:15994"/>
        <dbReference type="ChEBI" id="CHEBI:15378"/>
        <dbReference type="ChEBI" id="CHEBI:17319"/>
        <dbReference type="ChEBI" id="CHEBI:29947"/>
        <dbReference type="ChEBI" id="CHEBI:32722"/>
        <dbReference type="ChEBI" id="CHEBI:57618"/>
        <dbReference type="ChEBI" id="CHEBI:57844"/>
        <dbReference type="ChEBI" id="CHEBI:59789"/>
        <dbReference type="ChEBI" id="CHEBI:140311"/>
    </reaction>
</comment>
<dbReference type="InterPro" id="IPR017896">
    <property type="entry name" value="4Fe4S_Fe-S-bd"/>
</dbReference>
<dbReference type="Pfam" id="PF04055">
    <property type="entry name" value="Radical_SAM"/>
    <property type="match status" value="1"/>
</dbReference>
<dbReference type="SFLD" id="SFLDS00029">
    <property type="entry name" value="Radical_SAM"/>
    <property type="match status" value="1"/>
</dbReference>
<evidence type="ECO:0000313" key="12">
    <source>
        <dbReference type="EMBL" id="RSU14651.1"/>
    </source>
</evidence>
<dbReference type="GO" id="GO:0016491">
    <property type="term" value="F:oxidoreductase activity"/>
    <property type="evidence" value="ECO:0007669"/>
    <property type="project" value="UniProtKB-KW"/>
</dbReference>
<dbReference type="PROSITE" id="PS51379">
    <property type="entry name" value="4FE4S_FER_2"/>
    <property type="match status" value="2"/>
</dbReference>
<dbReference type="InterPro" id="IPR058240">
    <property type="entry name" value="rSAM_sf"/>
</dbReference>
<keyword evidence="7" id="KW-0408">Iron</keyword>
<protein>
    <recommendedName>
        <fullName evidence="14">Glycyl-radical enzyme activating protein</fullName>
    </recommendedName>
</protein>
<dbReference type="Proteomes" id="UP000286773">
    <property type="component" value="Unassembled WGS sequence"/>
</dbReference>
<dbReference type="EMBL" id="NGKC01000001">
    <property type="protein sequence ID" value="RSU14651.1"/>
    <property type="molecule type" value="Genomic_DNA"/>
</dbReference>
<dbReference type="AlphaFoldDB" id="A0A430B347"/>
<dbReference type="InterPro" id="IPR034457">
    <property type="entry name" value="Organic_radical-activating"/>
</dbReference>
<evidence type="ECO:0000313" key="13">
    <source>
        <dbReference type="Proteomes" id="UP000286773"/>
    </source>
</evidence>
<sequence length="315" mass="34966">MAKTAVIFDIERFRNEDGPGIRTIIFFKGCPLRCDWCSNPFGLAPAPQLVVNQERCVGCGNCVTVCPDVNRLVNQTVCADFSKCRTCGKCVPVCPVDARKITGKEYTVHDLFQEVAKDAAFYRRSGGGVTLSGGEVLLQYEAAADLLKRCRKNYISTCIETSAFAPWEQLEQVARYCDYVFVDLKHTDDMKHKERVGVSNILILSNIQRLCSYAAERETVVIVRKPIIPGYNDDDAETIRTAEFLSHLAGSPEINLLPYHNFGESKYEMIGLTYPMSSTPVLEETSPEMKRVQALLQAYAPANRVSIGGGEIAAK</sequence>